<name>A0ABV8XSU8_9DEIO</name>
<evidence type="ECO:0000313" key="2">
    <source>
        <dbReference type="Proteomes" id="UP001595998"/>
    </source>
</evidence>
<evidence type="ECO:0000313" key="1">
    <source>
        <dbReference type="EMBL" id="MFC4427652.1"/>
    </source>
</evidence>
<dbReference type="RefSeq" id="WP_380041352.1">
    <property type="nucleotide sequence ID" value="NZ_JBHSEH010000023.1"/>
</dbReference>
<dbReference type="EMBL" id="JBHSEH010000023">
    <property type="protein sequence ID" value="MFC4427652.1"/>
    <property type="molecule type" value="Genomic_DNA"/>
</dbReference>
<organism evidence="1 2">
    <name type="scientific">Deinococcus navajonensis</name>
    <dbReference type="NCBI Taxonomy" id="309884"/>
    <lineage>
        <taxon>Bacteria</taxon>
        <taxon>Thermotogati</taxon>
        <taxon>Deinococcota</taxon>
        <taxon>Deinococci</taxon>
        <taxon>Deinococcales</taxon>
        <taxon>Deinococcaceae</taxon>
        <taxon>Deinococcus</taxon>
    </lineage>
</organism>
<gene>
    <name evidence="1" type="ORF">ACFOZ9_15645</name>
</gene>
<sequence length="169" mass="18205">MTILPSPHLDQRLLAPADLPVVLGYRHDADGARFQQGPEPVILKPVHGWVSGAPRGRPGQVKRAVVMDSTVLGDLTRSTPVRQTGLRKALSHAAQDLSAARALVQVLPAHASGSVRRGYDSSSPRIKAVSGSLRWLGFRYRGIRRVSDGQCGPWTDGARCGLTSSEWTP</sequence>
<keyword evidence="2" id="KW-1185">Reference proteome</keyword>
<accession>A0ABV8XSU8</accession>
<proteinExistence type="predicted"/>
<reference evidence="2" key="1">
    <citation type="journal article" date="2019" name="Int. J. Syst. Evol. Microbiol.">
        <title>The Global Catalogue of Microorganisms (GCM) 10K type strain sequencing project: providing services to taxonomists for standard genome sequencing and annotation.</title>
        <authorList>
            <consortium name="The Broad Institute Genomics Platform"/>
            <consortium name="The Broad Institute Genome Sequencing Center for Infectious Disease"/>
            <person name="Wu L."/>
            <person name="Ma J."/>
        </authorList>
    </citation>
    <scope>NUCLEOTIDE SEQUENCE [LARGE SCALE GENOMIC DNA]</scope>
    <source>
        <strain evidence="2">CCUG 56029</strain>
    </source>
</reference>
<comment type="caution">
    <text evidence="1">The sequence shown here is derived from an EMBL/GenBank/DDBJ whole genome shotgun (WGS) entry which is preliminary data.</text>
</comment>
<dbReference type="Proteomes" id="UP001595998">
    <property type="component" value="Unassembled WGS sequence"/>
</dbReference>
<protein>
    <submittedName>
        <fullName evidence="1">Uncharacterized protein</fullName>
    </submittedName>
</protein>